<dbReference type="Gene3D" id="2.30.39.10">
    <property type="entry name" value="Alpha-1-antitrypsin, domain 1"/>
    <property type="match status" value="1"/>
</dbReference>
<evidence type="ECO:0000256" key="2">
    <source>
        <dbReference type="ARBA" id="ARBA00022900"/>
    </source>
</evidence>
<evidence type="ECO:0000256" key="4">
    <source>
        <dbReference type="SAM" id="MobiDB-lite"/>
    </source>
</evidence>
<feature type="signal peptide" evidence="5">
    <location>
        <begin position="1"/>
        <end position="25"/>
    </location>
</feature>
<proteinExistence type="inferred from homology"/>
<evidence type="ECO:0000256" key="3">
    <source>
        <dbReference type="RuleBase" id="RU000411"/>
    </source>
</evidence>
<dbReference type="InterPro" id="IPR042185">
    <property type="entry name" value="Serpin_sf_2"/>
</dbReference>
<dbReference type="InterPro" id="IPR000215">
    <property type="entry name" value="Serpin_fam"/>
</dbReference>
<feature type="region of interest" description="Disordered" evidence="4">
    <location>
        <begin position="422"/>
        <end position="468"/>
    </location>
</feature>
<keyword evidence="8" id="KW-1185">Reference proteome</keyword>
<evidence type="ECO:0000313" key="7">
    <source>
        <dbReference type="EMBL" id="KAK6641095.1"/>
    </source>
</evidence>
<dbReference type="Proteomes" id="UP001359485">
    <property type="component" value="Unassembled WGS sequence"/>
</dbReference>
<dbReference type="SMART" id="SM00093">
    <property type="entry name" value="SERPIN"/>
    <property type="match status" value="1"/>
</dbReference>
<feature type="compositionally biased region" description="Polar residues" evidence="4">
    <location>
        <begin position="453"/>
        <end position="466"/>
    </location>
</feature>
<evidence type="ECO:0000256" key="1">
    <source>
        <dbReference type="ARBA" id="ARBA00022690"/>
    </source>
</evidence>
<reference evidence="7 8" key="1">
    <citation type="submission" date="2023-09" db="EMBL/GenBank/DDBJ databases">
        <title>Genomes of two closely related lineages of the louse Polyplax serrata with different host specificities.</title>
        <authorList>
            <person name="Martinu J."/>
            <person name="Tarabai H."/>
            <person name="Stefka J."/>
            <person name="Hypsa V."/>
        </authorList>
    </citation>
    <scope>NUCLEOTIDE SEQUENCE [LARGE SCALE GENOMIC DNA]</scope>
    <source>
        <strain evidence="7">98ZLc_SE</strain>
    </source>
</reference>
<sequence length="498" mass="56556">MKDQEITMKCLIILIFATLVVASSAQTAEEKVEEYEEYTVPFNGQKFDAFDWQLCTEVANADPGNVLISPISIKILLNMLYEGSSGETAKELEKKLQLPSDKNLARMKASAVLRSLQAFSMHLKAADPNYVMEIGTKIFVDHSMTPKNWFQRILFLYYNAYIEKLNFTDYKTAVDRVNYWVESVTHGHIRDLISQGNLNHATMLLINAVYFKGSWKSQFQPEETFLGDFETAQGNKKISYMKQTNSFYYSRSPEINAQILRLPYEGQKFAMYIILPEEKNGLQRLIRNVDPLMIRKYIWQMEEVSTEVILPKFKFLYKTDFKPILRKLGLHRIFDSFGEMKGLLQSNKSTNLVVSSVIQKAGIEVGEEGSVAAAASEMQLINKIGIQDELFNATHPFMFFIEDETTGTIVFVGKYIGPETSDVKNSNSKAPGGNVVPAGDVTPSAKRQDASKRTNSTFNYRHSNSPKLIELKQKKIKAELQHSASLMSTLSNRNESKH</sequence>
<dbReference type="EMBL" id="JAWJWF010000001">
    <property type="protein sequence ID" value="KAK6641095.1"/>
    <property type="molecule type" value="Genomic_DNA"/>
</dbReference>
<name>A0ABR1BED7_POLSC</name>
<dbReference type="SUPFAM" id="SSF56574">
    <property type="entry name" value="Serpins"/>
    <property type="match status" value="1"/>
</dbReference>
<dbReference type="Gene3D" id="3.30.497.10">
    <property type="entry name" value="Antithrombin, subunit I, domain 2"/>
    <property type="match status" value="1"/>
</dbReference>
<gene>
    <name evidence="7" type="ORF">RUM44_012796</name>
</gene>
<comment type="caution">
    <text evidence="7">The sequence shown here is derived from an EMBL/GenBank/DDBJ whole genome shotgun (WGS) entry which is preliminary data.</text>
</comment>
<feature type="domain" description="Serpin" evidence="6">
    <location>
        <begin position="52"/>
        <end position="418"/>
    </location>
</feature>
<dbReference type="Pfam" id="PF00079">
    <property type="entry name" value="Serpin"/>
    <property type="match status" value="1"/>
</dbReference>
<dbReference type="PANTHER" id="PTHR11461:SF357">
    <property type="entry name" value="SERINE PROTEASE INHIBITOR 27A"/>
    <property type="match status" value="1"/>
</dbReference>
<dbReference type="PANTHER" id="PTHR11461">
    <property type="entry name" value="SERINE PROTEASE INHIBITOR, SERPIN"/>
    <property type="match status" value="1"/>
</dbReference>
<feature type="chain" id="PRO_5045870619" description="Serpin domain-containing protein" evidence="5">
    <location>
        <begin position="26"/>
        <end position="498"/>
    </location>
</feature>
<dbReference type="InterPro" id="IPR023796">
    <property type="entry name" value="Serpin_dom"/>
</dbReference>
<comment type="similarity">
    <text evidence="3">Belongs to the serpin family.</text>
</comment>
<dbReference type="InterPro" id="IPR036186">
    <property type="entry name" value="Serpin_sf"/>
</dbReference>
<evidence type="ECO:0000313" key="8">
    <source>
        <dbReference type="Proteomes" id="UP001359485"/>
    </source>
</evidence>
<evidence type="ECO:0000259" key="6">
    <source>
        <dbReference type="SMART" id="SM00093"/>
    </source>
</evidence>
<keyword evidence="2" id="KW-0722">Serine protease inhibitor</keyword>
<organism evidence="7 8">
    <name type="scientific">Polyplax serrata</name>
    <name type="common">Common mouse louse</name>
    <dbReference type="NCBI Taxonomy" id="468196"/>
    <lineage>
        <taxon>Eukaryota</taxon>
        <taxon>Metazoa</taxon>
        <taxon>Ecdysozoa</taxon>
        <taxon>Arthropoda</taxon>
        <taxon>Hexapoda</taxon>
        <taxon>Insecta</taxon>
        <taxon>Pterygota</taxon>
        <taxon>Neoptera</taxon>
        <taxon>Paraneoptera</taxon>
        <taxon>Psocodea</taxon>
        <taxon>Troctomorpha</taxon>
        <taxon>Phthiraptera</taxon>
        <taxon>Anoplura</taxon>
        <taxon>Polyplacidae</taxon>
        <taxon>Polyplax</taxon>
    </lineage>
</organism>
<protein>
    <recommendedName>
        <fullName evidence="6">Serpin domain-containing protein</fullName>
    </recommendedName>
</protein>
<evidence type="ECO:0000256" key="5">
    <source>
        <dbReference type="SAM" id="SignalP"/>
    </source>
</evidence>
<keyword evidence="5" id="KW-0732">Signal</keyword>
<dbReference type="InterPro" id="IPR042178">
    <property type="entry name" value="Serpin_sf_1"/>
</dbReference>
<keyword evidence="1" id="KW-0646">Protease inhibitor</keyword>
<accession>A0ABR1BED7</accession>